<dbReference type="eggNOG" id="COG0577">
    <property type="taxonomic scope" value="Bacteria"/>
</dbReference>
<organism evidence="8 9">
    <name type="scientific">Kytococcus sedentarius (strain ATCC 14392 / DSM 20547 / JCM 11482 / CCUG 33030 / NBRC 15357 / NCTC 11040 / CCM 314 / 541)</name>
    <name type="common">Micrococcus sedentarius</name>
    <dbReference type="NCBI Taxonomy" id="478801"/>
    <lineage>
        <taxon>Bacteria</taxon>
        <taxon>Bacillati</taxon>
        <taxon>Actinomycetota</taxon>
        <taxon>Actinomycetes</taxon>
        <taxon>Micrococcales</taxon>
        <taxon>Kytococcaceae</taxon>
        <taxon>Kytococcus</taxon>
    </lineage>
</organism>
<protein>
    <submittedName>
        <fullName evidence="8">Predicted permease</fullName>
    </submittedName>
</protein>
<evidence type="ECO:0000256" key="2">
    <source>
        <dbReference type="ARBA" id="ARBA00022475"/>
    </source>
</evidence>
<keyword evidence="2" id="KW-1003">Cell membrane</keyword>
<evidence type="ECO:0000256" key="1">
    <source>
        <dbReference type="ARBA" id="ARBA00004651"/>
    </source>
</evidence>
<dbReference type="STRING" id="478801.Ksed_07190"/>
<evidence type="ECO:0000256" key="6">
    <source>
        <dbReference type="SAM" id="Phobius"/>
    </source>
</evidence>
<feature type="transmembrane region" description="Helical" evidence="6">
    <location>
        <begin position="393"/>
        <end position="417"/>
    </location>
</feature>
<keyword evidence="9" id="KW-1185">Reference proteome</keyword>
<reference evidence="8 9" key="1">
    <citation type="journal article" date="2009" name="Stand. Genomic Sci.">
        <title>Complete genome sequence of Kytococcus sedentarius type strain (541).</title>
        <authorList>
            <person name="Sims D."/>
            <person name="Brettin T."/>
            <person name="Detter J.C."/>
            <person name="Han C."/>
            <person name="Lapidus A."/>
            <person name="Copeland A."/>
            <person name="Glavina Del Rio T."/>
            <person name="Nolan M."/>
            <person name="Chen F."/>
            <person name="Lucas S."/>
            <person name="Tice H."/>
            <person name="Cheng J.F."/>
            <person name="Bruce D."/>
            <person name="Goodwin L."/>
            <person name="Pitluck S."/>
            <person name="Ovchinnikova G."/>
            <person name="Pati A."/>
            <person name="Ivanova N."/>
            <person name="Mavrommatis K."/>
            <person name="Chen A."/>
            <person name="Palaniappan K."/>
            <person name="D'haeseleer P."/>
            <person name="Chain P."/>
            <person name="Bristow J."/>
            <person name="Eisen J.A."/>
            <person name="Markowitz V."/>
            <person name="Hugenholtz P."/>
            <person name="Schneider S."/>
            <person name="Goker M."/>
            <person name="Pukall R."/>
            <person name="Kyrpides N.C."/>
            <person name="Klenk H.P."/>
        </authorList>
    </citation>
    <scope>NUCLEOTIDE SEQUENCE [LARGE SCALE GENOMIC DNA]</scope>
    <source>
        <strain evidence="9">ATCC 14392 / DSM 20547 / JCM 11482 / CCUG 33030 / NBRC 15357 / NCTC 11040 / CCM 314 / 541</strain>
    </source>
</reference>
<dbReference type="InterPro" id="IPR003838">
    <property type="entry name" value="ABC3_permease_C"/>
</dbReference>
<dbReference type="HOGENOM" id="CLU_019122_1_0_11"/>
<evidence type="ECO:0000259" key="7">
    <source>
        <dbReference type="Pfam" id="PF02687"/>
    </source>
</evidence>
<evidence type="ECO:0000313" key="8">
    <source>
        <dbReference type="EMBL" id="ACV05778.1"/>
    </source>
</evidence>
<feature type="transmembrane region" description="Helical" evidence="6">
    <location>
        <begin position="219"/>
        <end position="239"/>
    </location>
</feature>
<evidence type="ECO:0000313" key="9">
    <source>
        <dbReference type="Proteomes" id="UP000006666"/>
    </source>
</evidence>
<feature type="transmembrane region" description="Helical" evidence="6">
    <location>
        <begin position="347"/>
        <end position="372"/>
    </location>
</feature>
<dbReference type="GO" id="GO:0005886">
    <property type="term" value="C:plasma membrane"/>
    <property type="evidence" value="ECO:0007669"/>
    <property type="project" value="UniProtKB-SubCell"/>
</dbReference>
<dbReference type="Proteomes" id="UP000006666">
    <property type="component" value="Chromosome"/>
</dbReference>
<evidence type="ECO:0000256" key="4">
    <source>
        <dbReference type="ARBA" id="ARBA00022989"/>
    </source>
</evidence>
<dbReference type="Pfam" id="PF02687">
    <property type="entry name" value="FtsX"/>
    <property type="match status" value="2"/>
</dbReference>
<dbReference type="AlphaFoldDB" id="C7NEV4"/>
<proteinExistence type="predicted"/>
<keyword evidence="3 6" id="KW-0812">Transmembrane</keyword>
<feature type="transmembrane region" description="Helical" evidence="6">
    <location>
        <begin position="299"/>
        <end position="318"/>
    </location>
</feature>
<keyword evidence="5 6" id="KW-0472">Membrane</keyword>
<name>C7NEV4_KYTSD</name>
<feature type="transmembrane region" description="Helical" evidence="6">
    <location>
        <begin position="172"/>
        <end position="198"/>
    </location>
</feature>
<sequence length="473" mass="49915">MKVTGLTSFTLRLTRARFASREGESLLYLASTLAFVICSALAFTVAGGTWMFHQRWASPTSLHAELIAADPSVEAMMGAYVGLAGIACALVVPAMASLAASAAVLGARGRERRMSALRLLGLSSGDVTRMALIDTLIQATLGVLVGYVLYLLTLPAWSALELQGKTIEVSEMLLPAPLALAVGAVTIIVGVLASWWGMRQVRVSPLGVARRAGNPALRRWRPLIFLVLIGVGVVTVNTVSPRGEIGPWLLLGGALLAVLAGMNVIGPWILQVVCGLLARIPSPTVMWAARRVQADPRATWGRVAGLGLMAFIGSYVAMMPLPTEAPDTDNVAATFATTTGWDFTKGAAITLGVGLVVAATATYITQASAVFERAEQTRSLYRMGSSTGFLRRVAWLEVFGPLVLALGLGWLLGMGLALPMASDATNFGYERSSTGPVLMGGILVAGLAFTVLALTATSPLQRQVLRDQRRRAD</sequence>
<feature type="transmembrane region" description="Helical" evidence="6">
    <location>
        <begin position="127"/>
        <end position="152"/>
    </location>
</feature>
<dbReference type="RefSeq" id="WP_012802193.1">
    <property type="nucleotide sequence ID" value="NC_013169.1"/>
</dbReference>
<feature type="domain" description="ABC3 transporter permease C-terminal" evidence="7">
    <location>
        <begin position="350"/>
        <end position="457"/>
    </location>
</feature>
<dbReference type="KEGG" id="kse:Ksed_07190"/>
<feature type="transmembrane region" description="Helical" evidence="6">
    <location>
        <begin position="80"/>
        <end position="106"/>
    </location>
</feature>
<feature type="transmembrane region" description="Helical" evidence="6">
    <location>
        <begin position="437"/>
        <end position="460"/>
    </location>
</feature>
<feature type="domain" description="ABC3 transporter permease C-terminal" evidence="7">
    <location>
        <begin position="89"/>
        <end position="202"/>
    </location>
</feature>
<accession>C7NEV4</accession>
<feature type="transmembrane region" description="Helical" evidence="6">
    <location>
        <begin position="245"/>
        <end position="278"/>
    </location>
</feature>
<evidence type="ECO:0000256" key="5">
    <source>
        <dbReference type="ARBA" id="ARBA00023136"/>
    </source>
</evidence>
<comment type="subcellular location">
    <subcellularLocation>
        <location evidence="1">Cell membrane</location>
        <topology evidence="1">Multi-pass membrane protein</topology>
    </subcellularLocation>
</comment>
<dbReference type="EMBL" id="CP001686">
    <property type="protein sequence ID" value="ACV05778.1"/>
    <property type="molecule type" value="Genomic_DNA"/>
</dbReference>
<evidence type="ECO:0000256" key="3">
    <source>
        <dbReference type="ARBA" id="ARBA00022692"/>
    </source>
</evidence>
<gene>
    <name evidence="8" type="ordered locus">Ksed_07190</name>
</gene>
<feature type="transmembrane region" description="Helical" evidence="6">
    <location>
        <begin position="26"/>
        <end position="52"/>
    </location>
</feature>
<keyword evidence="4 6" id="KW-1133">Transmembrane helix</keyword>